<dbReference type="Proteomes" id="UP000244677">
    <property type="component" value="Chromosome"/>
</dbReference>
<accession>A0A2S1LP76</accession>
<evidence type="ECO:0000256" key="4">
    <source>
        <dbReference type="SAM" id="SignalP"/>
    </source>
</evidence>
<dbReference type="PROSITE" id="PS50297">
    <property type="entry name" value="ANK_REP_REGION"/>
    <property type="match status" value="2"/>
</dbReference>
<dbReference type="InterPro" id="IPR036770">
    <property type="entry name" value="Ankyrin_rpt-contain_sf"/>
</dbReference>
<dbReference type="PANTHER" id="PTHR24188:SF29">
    <property type="entry name" value="GH09064P"/>
    <property type="match status" value="1"/>
</dbReference>
<sequence>MKKSIIYLSFAIVAFTTNAVASNPVVARTVTTATYEKATPLCMAISKGELEIVKKFVEYGADVNEQSNGMSPLMVAARYNNVEIVRYLISKGAKISDKSSTGYTALKYAEVSKATDVIAYLK</sequence>
<dbReference type="PANTHER" id="PTHR24188">
    <property type="entry name" value="ANKYRIN REPEAT PROTEIN"/>
    <property type="match status" value="1"/>
</dbReference>
<feature type="signal peptide" evidence="4">
    <location>
        <begin position="1"/>
        <end position="21"/>
    </location>
</feature>
<dbReference type="RefSeq" id="WP_108737138.1">
    <property type="nucleotide sequence ID" value="NZ_CP020919.1"/>
</dbReference>
<dbReference type="PROSITE" id="PS50088">
    <property type="entry name" value="ANK_REPEAT"/>
    <property type="match status" value="2"/>
</dbReference>
<proteinExistence type="predicted"/>
<evidence type="ECO:0000256" key="1">
    <source>
        <dbReference type="ARBA" id="ARBA00022737"/>
    </source>
</evidence>
<dbReference type="AlphaFoldDB" id="A0A2S1LP76"/>
<evidence type="ECO:0000256" key="2">
    <source>
        <dbReference type="ARBA" id="ARBA00023043"/>
    </source>
</evidence>
<evidence type="ECO:0000313" key="5">
    <source>
        <dbReference type="EMBL" id="AWG25555.1"/>
    </source>
</evidence>
<dbReference type="EMBL" id="CP020919">
    <property type="protein sequence ID" value="AWG25555.1"/>
    <property type="molecule type" value="Genomic_DNA"/>
</dbReference>
<keyword evidence="1" id="KW-0677">Repeat</keyword>
<feature type="repeat" description="ANK" evidence="3">
    <location>
        <begin position="36"/>
        <end position="68"/>
    </location>
</feature>
<feature type="chain" id="PRO_5015398702" evidence="4">
    <location>
        <begin position="22"/>
        <end position="122"/>
    </location>
</feature>
<dbReference type="SMART" id="SM00248">
    <property type="entry name" value="ANK"/>
    <property type="match status" value="2"/>
</dbReference>
<keyword evidence="4" id="KW-0732">Signal</keyword>
<gene>
    <name evidence="5" type="ORF">FK004_10065</name>
</gene>
<dbReference type="SUPFAM" id="SSF48403">
    <property type="entry name" value="Ankyrin repeat"/>
    <property type="match status" value="1"/>
</dbReference>
<protein>
    <submittedName>
        <fullName evidence="5">Uncharacterized protein</fullName>
    </submittedName>
</protein>
<keyword evidence="2 3" id="KW-0040">ANK repeat</keyword>
<evidence type="ECO:0000256" key="3">
    <source>
        <dbReference type="PROSITE-ProRule" id="PRU00023"/>
    </source>
</evidence>
<evidence type="ECO:0000313" key="6">
    <source>
        <dbReference type="Proteomes" id="UP000244677"/>
    </source>
</evidence>
<dbReference type="KEGG" id="fki:FK004_10065"/>
<dbReference type="InterPro" id="IPR002110">
    <property type="entry name" value="Ankyrin_rpt"/>
</dbReference>
<dbReference type="Pfam" id="PF12796">
    <property type="entry name" value="Ank_2"/>
    <property type="match status" value="1"/>
</dbReference>
<name>A0A2S1LP76_9FLAO</name>
<reference evidence="5 6" key="1">
    <citation type="submission" date="2017-04" db="EMBL/GenBank/DDBJ databases">
        <title>Complete genome sequence of Flavobacterium kingsejong AJ004.</title>
        <authorList>
            <person name="Lee P.C."/>
        </authorList>
    </citation>
    <scope>NUCLEOTIDE SEQUENCE [LARGE SCALE GENOMIC DNA]</scope>
    <source>
        <strain evidence="5 6">AJ004</strain>
    </source>
</reference>
<dbReference type="OrthoDB" id="1374157at2"/>
<organism evidence="5 6">
    <name type="scientific">Flavobacterium kingsejongi</name>
    <dbReference type="NCBI Taxonomy" id="1678728"/>
    <lineage>
        <taxon>Bacteria</taxon>
        <taxon>Pseudomonadati</taxon>
        <taxon>Bacteroidota</taxon>
        <taxon>Flavobacteriia</taxon>
        <taxon>Flavobacteriales</taxon>
        <taxon>Flavobacteriaceae</taxon>
        <taxon>Flavobacterium</taxon>
    </lineage>
</organism>
<dbReference type="Gene3D" id="1.25.40.20">
    <property type="entry name" value="Ankyrin repeat-containing domain"/>
    <property type="match status" value="1"/>
</dbReference>
<keyword evidence="6" id="KW-1185">Reference proteome</keyword>
<feature type="repeat" description="ANK" evidence="3">
    <location>
        <begin position="68"/>
        <end position="100"/>
    </location>
</feature>